<comment type="catalytic activity">
    <reaction evidence="3">
        <text>glycyl-tRNA(Ala) + H2O = tRNA(Ala) + glycine + H(+)</text>
        <dbReference type="Rhea" id="RHEA:53744"/>
        <dbReference type="Rhea" id="RHEA-COMP:9657"/>
        <dbReference type="Rhea" id="RHEA-COMP:13640"/>
        <dbReference type="ChEBI" id="CHEBI:15377"/>
        <dbReference type="ChEBI" id="CHEBI:15378"/>
        <dbReference type="ChEBI" id="CHEBI:57305"/>
        <dbReference type="ChEBI" id="CHEBI:78442"/>
        <dbReference type="ChEBI" id="CHEBI:78522"/>
        <dbReference type="EC" id="3.1.1.96"/>
    </reaction>
</comment>
<dbReference type="EMBL" id="CACVKT020003742">
    <property type="protein sequence ID" value="CAC5385597.1"/>
    <property type="molecule type" value="Genomic_DNA"/>
</dbReference>
<comment type="catalytic activity">
    <reaction evidence="4">
        <text>a D-aminoacyl-tRNA + H2O = a tRNA + a D-alpha-amino acid + H(+)</text>
        <dbReference type="Rhea" id="RHEA:13953"/>
        <dbReference type="Rhea" id="RHEA-COMP:10123"/>
        <dbReference type="Rhea" id="RHEA-COMP:10124"/>
        <dbReference type="ChEBI" id="CHEBI:15377"/>
        <dbReference type="ChEBI" id="CHEBI:15378"/>
        <dbReference type="ChEBI" id="CHEBI:59871"/>
        <dbReference type="ChEBI" id="CHEBI:78442"/>
        <dbReference type="ChEBI" id="CHEBI:79333"/>
        <dbReference type="EC" id="3.1.1.96"/>
    </reaction>
</comment>
<evidence type="ECO:0000256" key="3">
    <source>
        <dbReference type="ARBA" id="ARBA00047676"/>
    </source>
</evidence>
<dbReference type="Proteomes" id="UP000507470">
    <property type="component" value="Unassembled WGS sequence"/>
</dbReference>
<accession>A0A6J8BTE7</accession>
<dbReference type="InterPro" id="IPR023509">
    <property type="entry name" value="DTD-like_sf"/>
</dbReference>
<dbReference type="PANTHER" id="PTHR10472">
    <property type="entry name" value="D-TYROSYL-TRNA TYR DEACYLASE"/>
    <property type="match status" value="1"/>
</dbReference>
<keyword evidence="8" id="KW-1185">Reference proteome</keyword>
<evidence type="ECO:0000313" key="8">
    <source>
        <dbReference type="Proteomes" id="UP000507470"/>
    </source>
</evidence>
<dbReference type="GO" id="GO:0000049">
    <property type="term" value="F:tRNA binding"/>
    <property type="evidence" value="ECO:0007669"/>
    <property type="project" value="UniProtKB-KW"/>
</dbReference>
<comment type="subcellular location">
    <subcellularLocation>
        <location evidence="5">Cytoplasm</location>
    </subcellularLocation>
</comment>
<evidence type="ECO:0000256" key="2">
    <source>
        <dbReference type="ARBA" id="ARBA00013056"/>
    </source>
</evidence>
<feature type="compositionally biased region" description="Basic and acidic residues" evidence="6">
    <location>
        <begin position="163"/>
        <end position="189"/>
    </location>
</feature>
<protein>
    <recommendedName>
        <fullName evidence="2 5">D-aminoacyl-tRNA deacylase</fullName>
        <ecNumber evidence="2 5">3.1.1.96</ecNumber>
    </recommendedName>
</protein>
<dbReference type="EC" id="3.1.1.96" evidence="2 5"/>
<evidence type="ECO:0000256" key="6">
    <source>
        <dbReference type="SAM" id="MobiDB-lite"/>
    </source>
</evidence>
<keyword evidence="5" id="KW-0820">tRNA-binding</keyword>
<keyword evidence="5" id="KW-0963">Cytoplasm</keyword>
<sequence length="218" mass="24964">MWYDICKYFERSMIIIDGEVINSIGKSLCVLVGITRKDKAGEMDYLAKKIVNIRLWDDEVNGKKWDKSVKDLGYEILCISQFTLALEMKGNKPDFHDAMNPEYSEPFYNDFLDLMRSMYKPEKVKGGVFGGYMQIHIQNDGPVTIPLDTPSSLQDPNFLLKQERKQEAARKRDQKSKNNSESKNSDKKSSTVTTQEPPSEIQETSDSLKNVSLSQEET</sequence>
<dbReference type="GO" id="GO:0005737">
    <property type="term" value="C:cytoplasm"/>
    <property type="evidence" value="ECO:0007669"/>
    <property type="project" value="UniProtKB-SubCell"/>
</dbReference>
<dbReference type="Pfam" id="PF02580">
    <property type="entry name" value="Tyr_Deacylase"/>
    <property type="match status" value="1"/>
</dbReference>
<dbReference type="AlphaFoldDB" id="A0A6J8BTE7"/>
<proteinExistence type="inferred from homology"/>
<organism evidence="7 8">
    <name type="scientific">Mytilus coruscus</name>
    <name type="common">Sea mussel</name>
    <dbReference type="NCBI Taxonomy" id="42192"/>
    <lineage>
        <taxon>Eukaryota</taxon>
        <taxon>Metazoa</taxon>
        <taxon>Spiralia</taxon>
        <taxon>Lophotrochozoa</taxon>
        <taxon>Mollusca</taxon>
        <taxon>Bivalvia</taxon>
        <taxon>Autobranchia</taxon>
        <taxon>Pteriomorphia</taxon>
        <taxon>Mytilida</taxon>
        <taxon>Mytiloidea</taxon>
        <taxon>Mytilidae</taxon>
        <taxon>Mytilinae</taxon>
        <taxon>Mytilus</taxon>
    </lineage>
</organism>
<dbReference type="OrthoDB" id="275783at2759"/>
<feature type="compositionally biased region" description="Polar residues" evidence="6">
    <location>
        <begin position="191"/>
        <end position="218"/>
    </location>
</feature>
<dbReference type="PANTHER" id="PTHR10472:SF5">
    <property type="entry name" value="D-AMINOACYL-TRNA DEACYLASE 1"/>
    <property type="match status" value="1"/>
</dbReference>
<evidence type="ECO:0000256" key="5">
    <source>
        <dbReference type="RuleBase" id="RU003470"/>
    </source>
</evidence>
<evidence type="ECO:0000313" key="7">
    <source>
        <dbReference type="EMBL" id="CAC5385597.1"/>
    </source>
</evidence>
<dbReference type="InterPro" id="IPR003732">
    <property type="entry name" value="Daa-tRNA_deacyls_DTD"/>
</dbReference>
<name>A0A6J8BTE7_MYTCO</name>
<dbReference type="NCBIfam" id="TIGR00256">
    <property type="entry name" value="D-aminoacyl-tRNA deacylase"/>
    <property type="match status" value="1"/>
</dbReference>
<evidence type="ECO:0000256" key="1">
    <source>
        <dbReference type="ARBA" id="ARBA00009673"/>
    </source>
</evidence>
<dbReference type="GO" id="GO:0051500">
    <property type="term" value="F:D-tyrosyl-tRNA(Tyr) deacylase activity"/>
    <property type="evidence" value="ECO:0007669"/>
    <property type="project" value="TreeGrafter"/>
</dbReference>
<evidence type="ECO:0000256" key="4">
    <source>
        <dbReference type="ARBA" id="ARBA00048018"/>
    </source>
</evidence>
<dbReference type="Gene3D" id="3.50.80.10">
    <property type="entry name" value="D-tyrosyl-tRNA(Tyr) deacylase"/>
    <property type="match status" value="1"/>
</dbReference>
<feature type="region of interest" description="Disordered" evidence="6">
    <location>
        <begin position="163"/>
        <end position="218"/>
    </location>
</feature>
<gene>
    <name evidence="7" type="ORF">MCOR_21121</name>
</gene>
<keyword evidence="5" id="KW-0694">RNA-binding</keyword>
<comment type="similarity">
    <text evidence="1 5">Belongs to the DTD family.</text>
</comment>
<reference evidence="7 8" key="1">
    <citation type="submission" date="2020-06" db="EMBL/GenBank/DDBJ databases">
        <authorList>
            <person name="Li R."/>
            <person name="Bekaert M."/>
        </authorList>
    </citation>
    <scope>NUCLEOTIDE SEQUENCE [LARGE SCALE GENOMIC DNA]</scope>
    <source>
        <strain evidence="8">wild</strain>
    </source>
</reference>
<keyword evidence="5 7" id="KW-0378">Hydrolase</keyword>
<dbReference type="FunFam" id="3.50.80.10:FF:000001">
    <property type="entry name" value="D-aminoacyl-tRNA deacylase"/>
    <property type="match status" value="1"/>
</dbReference>
<dbReference type="SUPFAM" id="SSF69500">
    <property type="entry name" value="DTD-like"/>
    <property type="match status" value="1"/>
</dbReference>